<evidence type="ECO:0000313" key="2">
    <source>
        <dbReference type="EMBL" id="SDN08421.1"/>
    </source>
</evidence>
<dbReference type="GO" id="GO:0051920">
    <property type="term" value="F:peroxiredoxin activity"/>
    <property type="evidence" value="ECO:0007669"/>
    <property type="project" value="InterPro"/>
</dbReference>
<protein>
    <submittedName>
        <fullName evidence="2">Alkylhydroperoxidase AhpD family core domain-containing protein</fullName>
    </submittedName>
</protein>
<dbReference type="Pfam" id="PF02627">
    <property type="entry name" value="CMD"/>
    <property type="match status" value="1"/>
</dbReference>
<keyword evidence="2" id="KW-0575">Peroxidase</keyword>
<keyword evidence="3" id="KW-1185">Reference proteome</keyword>
<dbReference type="InterPro" id="IPR029032">
    <property type="entry name" value="AhpD-like"/>
</dbReference>
<dbReference type="RefSeq" id="WP_093209099.1">
    <property type="nucleotide sequence ID" value="NZ_FNGS01000013.1"/>
</dbReference>
<keyword evidence="2" id="KW-0560">Oxidoreductase</keyword>
<accession>A0A1G9YIV0</accession>
<evidence type="ECO:0000259" key="1">
    <source>
        <dbReference type="Pfam" id="PF02627"/>
    </source>
</evidence>
<sequence length="145" mass="16402">MEPRFNLRTVEPAGYKAVVDLDAYVRNSGLQPLHYELIKIRASQINGCSYCIDLHTKDARRLGETERRIYALSAWRETPFFSPEERAILALTEEITLITGQVSETTWQEAIALFDESYIAKILMAAVTINAWNRIGVATKLAPTL</sequence>
<organism evidence="2 3">
    <name type="scientific">Siphonobacter aquaeclarae</name>
    <dbReference type="NCBI Taxonomy" id="563176"/>
    <lineage>
        <taxon>Bacteria</taxon>
        <taxon>Pseudomonadati</taxon>
        <taxon>Bacteroidota</taxon>
        <taxon>Cytophagia</taxon>
        <taxon>Cytophagales</taxon>
        <taxon>Cytophagaceae</taxon>
        <taxon>Siphonobacter</taxon>
    </lineage>
</organism>
<evidence type="ECO:0000313" key="3">
    <source>
        <dbReference type="Proteomes" id="UP000198901"/>
    </source>
</evidence>
<dbReference type="PANTHER" id="PTHR34846">
    <property type="entry name" value="4-CARBOXYMUCONOLACTONE DECARBOXYLASE FAMILY PROTEIN (AFU_ORTHOLOGUE AFUA_6G11590)"/>
    <property type="match status" value="1"/>
</dbReference>
<name>A0A1G9YIV0_9BACT</name>
<dbReference type="PANTHER" id="PTHR34846:SF10">
    <property type="entry name" value="CYTOPLASMIC PROTEIN"/>
    <property type="match status" value="1"/>
</dbReference>
<gene>
    <name evidence="2" type="ORF">SAMN04488090_4936</name>
</gene>
<reference evidence="2 3" key="1">
    <citation type="submission" date="2016-10" db="EMBL/GenBank/DDBJ databases">
        <authorList>
            <person name="de Groot N.N."/>
        </authorList>
    </citation>
    <scope>NUCLEOTIDE SEQUENCE [LARGE SCALE GENOMIC DNA]</scope>
    <source>
        <strain evidence="2 3">DSM 21668</strain>
    </source>
</reference>
<dbReference type="InterPro" id="IPR003779">
    <property type="entry name" value="CMD-like"/>
</dbReference>
<dbReference type="InterPro" id="IPR004675">
    <property type="entry name" value="AhpD_core"/>
</dbReference>
<dbReference type="EMBL" id="FNGS01000013">
    <property type="protein sequence ID" value="SDN08421.1"/>
    <property type="molecule type" value="Genomic_DNA"/>
</dbReference>
<dbReference type="STRING" id="563176.SAMN04488090_4936"/>
<dbReference type="Proteomes" id="UP000198901">
    <property type="component" value="Unassembled WGS sequence"/>
</dbReference>
<feature type="domain" description="Carboxymuconolactone decarboxylase-like" evidence="1">
    <location>
        <begin position="12"/>
        <end position="94"/>
    </location>
</feature>
<dbReference type="NCBIfam" id="TIGR00778">
    <property type="entry name" value="ahpD_dom"/>
    <property type="match status" value="1"/>
</dbReference>
<dbReference type="OrthoDB" id="9801997at2"/>
<dbReference type="Gene3D" id="1.20.1290.10">
    <property type="entry name" value="AhpD-like"/>
    <property type="match status" value="1"/>
</dbReference>
<proteinExistence type="predicted"/>
<dbReference type="AlphaFoldDB" id="A0A1G9YIV0"/>
<dbReference type="SUPFAM" id="SSF69118">
    <property type="entry name" value="AhpD-like"/>
    <property type="match status" value="1"/>
</dbReference>